<evidence type="ECO:0000259" key="1">
    <source>
        <dbReference type="Pfam" id="PF14104"/>
    </source>
</evidence>
<dbReference type="InterPro" id="IPR025457">
    <property type="entry name" value="DUF4277"/>
</dbReference>
<dbReference type="PANTHER" id="PTHR34614">
    <property type="match status" value="1"/>
</dbReference>
<reference evidence="2" key="2">
    <citation type="journal article" date="2014" name="ISME J.">
        <title>Microbial stratification in low pH oxic and suboxic macroscopic growths along an acid mine drainage.</title>
        <authorList>
            <person name="Mendez-Garcia C."/>
            <person name="Mesa V."/>
            <person name="Sprenger R.R."/>
            <person name="Richter M."/>
            <person name="Diez M.S."/>
            <person name="Solano J."/>
            <person name="Bargiela R."/>
            <person name="Golyshina O.V."/>
            <person name="Manteca A."/>
            <person name="Ramos J.L."/>
            <person name="Gallego J.R."/>
            <person name="Llorente I."/>
            <person name="Martins Dos Santos V.A."/>
            <person name="Jensen O.N."/>
            <person name="Pelaez A.I."/>
            <person name="Sanchez J."/>
            <person name="Ferrer M."/>
        </authorList>
    </citation>
    <scope>NUCLEOTIDE SEQUENCE</scope>
</reference>
<evidence type="ECO:0000313" key="2">
    <source>
        <dbReference type="EMBL" id="EQD59007.1"/>
    </source>
</evidence>
<proteinExistence type="predicted"/>
<dbReference type="PANTHER" id="PTHR34614:SF2">
    <property type="entry name" value="TRANSPOSASE IS4-LIKE DOMAIN-CONTAINING PROTEIN"/>
    <property type="match status" value="1"/>
</dbReference>
<dbReference type="EMBL" id="AUZY01005451">
    <property type="protein sequence ID" value="EQD59007.1"/>
    <property type="molecule type" value="Genomic_DNA"/>
</dbReference>
<organism evidence="2">
    <name type="scientific">mine drainage metagenome</name>
    <dbReference type="NCBI Taxonomy" id="410659"/>
    <lineage>
        <taxon>unclassified sequences</taxon>
        <taxon>metagenomes</taxon>
        <taxon>ecological metagenomes</taxon>
    </lineage>
</organism>
<name>T1ANP6_9ZZZZ</name>
<dbReference type="InterPro" id="IPR047654">
    <property type="entry name" value="IS1634_transpos"/>
</dbReference>
<sequence length="537" mass="58087">MLSRYASYGPASVDKALGALPVIAAFCRRLDIAGIVDRACPIRELAIATHGQVIEALIANRLTSPTPLVHVQDWAGAFAVPEVFDLASDTLNDDRVGRALDAVAPELGGIIGSVGVAAITAFGVDVSRIHWDMTSISLFGAYPDPEGGFAQPRWGHPKDRRDDLKQIQTGFGVTADGALPIFHRVFDGGAGEVAQVVPAMEALRRVAGERRFLMVGDSKLVSYDNLAALTKASVTFIAPAGKTYVPTMVLAGCDLAATTRVDYIAERDHGKDPTERGTWRVSEDTMTLAGKRKSDPVLVLRRVFVYSSARAGAARVAREKKLDRARADLGRLTHGLGGRHYPTEKEVSERILAITRARKVTLFLISQVGTSPAGKPTLSWLFDQTALDADAAADGWYALLTNLDPTHADTAAVLLRYKGQETVERRNRNFKGPLAVAPIFLKNNRRIEALISVICLALLIFSLVERAVRLALNPTAKLPGLWAGRAARPTAQLVFTALSTLRLVPATDTAQAHIPQPLPLQARLLQLLDVDPRQARY</sequence>
<dbReference type="NCBIfam" id="NF033559">
    <property type="entry name" value="transpos_IS1634"/>
    <property type="match status" value="1"/>
</dbReference>
<feature type="domain" description="DUF4277" evidence="1">
    <location>
        <begin position="15"/>
        <end position="103"/>
    </location>
</feature>
<comment type="caution">
    <text evidence="2">The sequence shown here is derived from an EMBL/GenBank/DDBJ whole genome shotgun (WGS) entry which is preliminary data.</text>
</comment>
<dbReference type="Pfam" id="PF14104">
    <property type="entry name" value="DUF4277"/>
    <property type="match status" value="1"/>
</dbReference>
<dbReference type="AlphaFoldDB" id="T1ANP6"/>
<gene>
    <name evidence="2" type="ORF">B1B_08372</name>
</gene>
<accession>T1ANP6</accession>
<reference evidence="2" key="1">
    <citation type="submission" date="2013-08" db="EMBL/GenBank/DDBJ databases">
        <authorList>
            <person name="Mendez C."/>
            <person name="Richter M."/>
            <person name="Ferrer M."/>
            <person name="Sanchez J."/>
        </authorList>
    </citation>
    <scope>NUCLEOTIDE SEQUENCE</scope>
</reference>
<protein>
    <submittedName>
        <fullName evidence="2">Transposase</fullName>
    </submittedName>
</protein>